<dbReference type="PROSITE" id="PS01124">
    <property type="entry name" value="HTH_ARAC_FAMILY_2"/>
    <property type="match status" value="1"/>
</dbReference>
<dbReference type="Gene3D" id="1.10.10.60">
    <property type="entry name" value="Homeodomain-like"/>
    <property type="match status" value="2"/>
</dbReference>
<dbReference type="InterPro" id="IPR009057">
    <property type="entry name" value="Homeodomain-like_sf"/>
</dbReference>
<evidence type="ECO:0000313" key="7">
    <source>
        <dbReference type="Proteomes" id="UP000244162"/>
    </source>
</evidence>
<proteinExistence type="predicted"/>
<evidence type="ECO:0000256" key="3">
    <source>
        <dbReference type="ARBA" id="ARBA00023163"/>
    </source>
</evidence>
<dbReference type="Proteomes" id="UP000244162">
    <property type="component" value="Unassembled WGS sequence"/>
</dbReference>
<dbReference type="PRINTS" id="PR00032">
    <property type="entry name" value="HTHARAC"/>
</dbReference>
<evidence type="ECO:0000256" key="1">
    <source>
        <dbReference type="ARBA" id="ARBA00023015"/>
    </source>
</evidence>
<accession>A0A2T5FZD8</accession>
<dbReference type="InterPro" id="IPR050204">
    <property type="entry name" value="AraC_XylS_family_regulators"/>
</dbReference>
<dbReference type="PANTHER" id="PTHR46796:SF7">
    <property type="entry name" value="ARAC FAMILY TRANSCRIPTIONAL REGULATOR"/>
    <property type="match status" value="1"/>
</dbReference>
<dbReference type="GO" id="GO:0003700">
    <property type="term" value="F:DNA-binding transcription factor activity"/>
    <property type="evidence" value="ECO:0007669"/>
    <property type="project" value="InterPro"/>
</dbReference>
<dbReference type="Pfam" id="PF12833">
    <property type="entry name" value="HTH_18"/>
    <property type="match status" value="1"/>
</dbReference>
<dbReference type="SMART" id="SM00342">
    <property type="entry name" value="HTH_ARAC"/>
    <property type="match status" value="1"/>
</dbReference>
<dbReference type="PROSITE" id="PS00041">
    <property type="entry name" value="HTH_ARAC_FAMILY_1"/>
    <property type="match status" value="1"/>
</dbReference>
<dbReference type="InterPro" id="IPR018062">
    <property type="entry name" value="HTH_AraC-typ_CS"/>
</dbReference>
<feature type="region of interest" description="Disordered" evidence="4">
    <location>
        <begin position="1"/>
        <end position="24"/>
    </location>
</feature>
<evidence type="ECO:0000256" key="4">
    <source>
        <dbReference type="SAM" id="MobiDB-lite"/>
    </source>
</evidence>
<evidence type="ECO:0000313" key="6">
    <source>
        <dbReference type="EMBL" id="PTQ12064.1"/>
    </source>
</evidence>
<evidence type="ECO:0000256" key="2">
    <source>
        <dbReference type="ARBA" id="ARBA00023125"/>
    </source>
</evidence>
<gene>
    <name evidence="6" type="ORF">CLG96_05680</name>
</gene>
<sequence length="116" mass="12643">MTGSGIGDESGCAEKRGGQTRPPPRFMAEILLNRRDDAARAGMSRAAFARRFSLLVGQTPLGYLAQWRMNVAAKLLRSTGLSVENVALSVGYDSATAFGNAFRRQFSISPGRYRTR</sequence>
<dbReference type="SUPFAM" id="SSF46689">
    <property type="entry name" value="Homeodomain-like"/>
    <property type="match status" value="1"/>
</dbReference>
<keyword evidence="3" id="KW-0804">Transcription</keyword>
<keyword evidence="7" id="KW-1185">Reference proteome</keyword>
<dbReference type="AlphaFoldDB" id="A0A2T5FZD8"/>
<comment type="caution">
    <text evidence="6">The sequence shown here is derived from an EMBL/GenBank/DDBJ whole genome shotgun (WGS) entry which is preliminary data.</text>
</comment>
<dbReference type="InterPro" id="IPR018060">
    <property type="entry name" value="HTH_AraC"/>
</dbReference>
<protein>
    <recommendedName>
        <fullName evidence="5">HTH araC/xylS-type domain-containing protein</fullName>
    </recommendedName>
</protein>
<evidence type="ECO:0000259" key="5">
    <source>
        <dbReference type="PROSITE" id="PS01124"/>
    </source>
</evidence>
<dbReference type="GO" id="GO:0043565">
    <property type="term" value="F:sequence-specific DNA binding"/>
    <property type="evidence" value="ECO:0007669"/>
    <property type="project" value="InterPro"/>
</dbReference>
<feature type="domain" description="HTH araC/xylS-type" evidence="5">
    <location>
        <begin position="38"/>
        <end position="116"/>
    </location>
</feature>
<dbReference type="InterPro" id="IPR020449">
    <property type="entry name" value="Tscrpt_reg_AraC-type_HTH"/>
</dbReference>
<keyword evidence="2" id="KW-0238">DNA-binding</keyword>
<organism evidence="6 7">
    <name type="scientific">Sphingomonas oleivorans</name>
    <dbReference type="NCBI Taxonomy" id="1735121"/>
    <lineage>
        <taxon>Bacteria</taxon>
        <taxon>Pseudomonadati</taxon>
        <taxon>Pseudomonadota</taxon>
        <taxon>Alphaproteobacteria</taxon>
        <taxon>Sphingomonadales</taxon>
        <taxon>Sphingomonadaceae</taxon>
        <taxon>Sphingomonas</taxon>
    </lineage>
</organism>
<reference evidence="6 7" key="1">
    <citation type="submission" date="2017-09" db="EMBL/GenBank/DDBJ databases">
        <title>Sphingomonas panjinensis sp.nov., isolated from oil-contaminated soil.</title>
        <authorList>
            <person name="Wang L."/>
            <person name="Chen L."/>
        </authorList>
    </citation>
    <scope>NUCLEOTIDE SEQUENCE [LARGE SCALE GENOMIC DNA]</scope>
    <source>
        <strain evidence="6 7">FW-11</strain>
    </source>
</reference>
<name>A0A2T5FZD8_9SPHN</name>
<dbReference type="PANTHER" id="PTHR46796">
    <property type="entry name" value="HTH-TYPE TRANSCRIPTIONAL ACTIVATOR RHAS-RELATED"/>
    <property type="match status" value="1"/>
</dbReference>
<keyword evidence="1" id="KW-0805">Transcription regulation</keyword>
<dbReference type="EMBL" id="NWBU01000005">
    <property type="protein sequence ID" value="PTQ12064.1"/>
    <property type="molecule type" value="Genomic_DNA"/>
</dbReference>